<dbReference type="AlphaFoldDB" id="A0A384K5L6"/>
<dbReference type="InterPro" id="IPR036047">
    <property type="entry name" value="F-box-like_dom_sf"/>
</dbReference>
<proteinExistence type="predicted"/>
<reference evidence="2 3" key="2">
    <citation type="journal article" date="2012" name="Eukaryot. Cell">
        <title>Genome update of Botrytis cinerea strains B05.10 and T4.</title>
        <authorList>
            <person name="Staats M."/>
            <person name="van Kan J.A."/>
        </authorList>
    </citation>
    <scope>NUCLEOTIDE SEQUENCE [LARGE SCALE GENOMIC DNA]</scope>
    <source>
        <strain evidence="2 3">B05.10</strain>
    </source>
</reference>
<dbReference type="RefSeq" id="XP_001549731.1">
    <property type="nucleotide sequence ID" value="XM_001549681.2"/>
</dbReference>
<dbReference type="VEuPathDB" id="FungiDB:Bcin15g05520"/>
<evidence type="ECO:0000259" key="1">
    <source>
        <dbReference type="PROSITE" id="PS50181"/>
    </source>
</evidence>
<feature type="domain" description="F-box" evidence="1">
    <location>
        <begin position="5"/>
        <end position="42"/>
    </location>
</feature>
<name>A0A384K5L6_BOTFB</name>
<dbReference type="SUPFAM" id="SSF81383">
    <property type="entry name" value="F-box domain"/>
    <property type="match status" value="1"/>
</dbReference>
<protein>
    <recommendedName>
        <fullName evidence="1">F-box domain-containing protein</fullName>
    </recommendedName>
</protein>
<dbReference type="Proteomes" id="UP000001798">
    <property type="component" value="Chromosome 15"/>
</dbReference>
<dbReference type="InterPro" id="IPR001810">
    <property type="entry name" value="F-box_dom"/>
</dbReference>
<dbReference type="OMA" id="LECFHPS"/>
<accession>A0A384K5L6</accession>
<dbReference type="GeneID" id="5430198"/>
<reference evidence="2 3" key="3">
    <citation type="journal article" date="2017" name="Mol. Plant Pathol.">
        <title>A gapless genome sequence of the fungus Botrytis cinerea.</title>
        <authorList>
            <person name="Van Kan J.A."/>
            <person name="Stassen J.H."/>
            <person name="Mosbach A."/>
            <person name="Van Der Lee T.A."/>
            <person name="Faino L."/>
            <person name="Farmer A.D."/>
            <person name="Papasotiriou D.G."/>
            <person name="Zhou S."/>
            <person name="Seidl M.F."/>
            <person name="Cottam E."/>
            <person name="Edel D."/>
            <person name="Hahn M."/>
            <person name="Schwartz D.C."/>
            <person name="Dietrich R.A."/>
            <person name="Widdison S."/>
            <person name="Scalliet G."/>
        </authorList>
    </citation>
    <scope>NUCLEOTIDE SEQUENCE [LARGE SCALE GENOMIC DNA]</scope>
    <source>
        <strain evidence="2 3">B05.10</strain>
    </source>
</reference>
<dbReference type="KEGG" id="bfu:BCIN_15g05520"/>
<dbReference type="OrthoDB" id="9981546at2759"/>
<dbReference type="EMBL" id="CP009819">
    <property type="protein sequence ID" value="ATZ58098.1"/>
    <property type="molecule type" value="Genomic_DNA"/>
</dbReference>
<gene>
    <name evidence="2" type="ORF">BCIN_15g05520</name>
</gene>
<keyword evidence="3" id="KW-1185">Reference proteome</keyword>
<evidence type="ECO:0000313" key="3">
    <source>
        <dbReference type="Proteomes" id="UP000001798"/>
    </source>
</evidence>
<reference evidence="2 3" key="1">
    <citation type="journal article" date="2011" name="PLoS Genet.">
        <title>Genomic analysis of the necrotrophic fungal pathogens Sclerotinia sclerotiorum and Botrytis cinerea.</title>
        <authorList>
            <person name="Amselem J."/>
            <person name="Cuomo C.A."/>
            <person name="van Kan J.A."/>
            <person name="Viaud M."/>
            <person name="Benito E.P."/>
            <person name="Couloux A."/>
            <person name="Coutinho P.M."/>
            <person name="de Vries R.P."/>
            <person name="Dyer P.S."/>
            <person name="Fillinger S."/>
            <person name="Fournier E."/>
            <person name="Gout L."/>
            <person name="Hahn M."/>
            <person name="Kohn L."/>
            <person name="Lapalu N."/>
            <person name="Plummer K.M."/>
            <person name="Pradier J.M."/>
            <person name="Quevillon E."/>
            <person name="Sharon A."/>
            <person name="Simon A."/>
            <person name="ten Have A."/>
            <person name="Tudzynski B."/>
            <person name="Tudzynski P."/>
            <person name="Wincker P."/>
            <person name="Andrew M."/>
            <person name="Anthouard V."/>
            <person name="Beever R.E."/>
            <person name="Beffa R."/>
            <person name="Benoit I."/>
            <person name="Bouzid O."/>
            <person name="Brault B."/>
            <person name="Chen Z."/>
            <person name="Choquer M."/>
            <person name="Collemare J."/>
            <person name="Cotton P."/>
            <person name="Danchin E.G."/>
            <person name="Da Silva C."/>
            <person name="Gautier A."/>
            <person name="Giraud C."/>
            <person name="Giraud T."/>
            <person name="Gonzalez C."/>
            <person name="Grossetete S."/>
            <person name="Guldener U."/>
            <person name="Henrissat B."/>
            <person name="Howlett B.J."/>
            <person name="Kodira C."/>
            <person name="Kretschmer M."/>
            <person name="Lappartient A."/>
            <person name="Leroch M."/>
            <person name="Levis C."/>
            <person name="Mauceli E."/>
            <person name="Neuveglise C."/>
            <person name="Oeser B."/>
            <person name="Pearson M."/>
            <person name="Poulain J."/>
            <person name="Poussereau N."/>
            <person name="Quesneville H."/>
            <person name="Rascle C."/>
            <person name="Schumacher J."/>
            <person name="Segurens B."/>
            <person name="Sexton A."/>
            <person name="Silva E."/>
            <person name="Sirven C."/>
            <person name="Soanes D.M."/>
            <person name="Talbot N.J."/>
            <person name="Templeton M."/>
            <person name="Yandava C."/>
            <person name="Yarden O."/>
            <person name="Zeng Q."/>
            <person name="Rollins J.A."/>
            <person name="Lebrun M.H."/>
            <person name="Dickman M."/>
        </authorList>
    </citation>
    <scope>NUCLEOTIDE SEQUENCE [LARGE SCALE GENOMIC DNA]</scope>
    <source>
        <strain evidence="2 3">B05.10</strain>
    </source>
</reference>
<dbReference type="PROSITE" id="PS50181">
    <property type="entry name" value="FBOX"/>
    <property type="match status" value="1"/>
</dbReference>
<evidence type="ECO:0000313" key="2">
    <source>
        <dbReference type="EMBL" id="ATZ58098.1"/>
    </source>
</evidence>
<dbReference type="Pfam" id="PF12937">
    <property type="entry name" value="F-box-like"/>
    <property type="match status" value="1"/>
</dbReference>
<sequence length="293" mass="33306">MVDSFTGIASMPNELLITVLSLFSTRRLLPLACTCHRFHDLIIRIIHHRLIAAAALKNHKLILECFHPSTKLITPYALCDYLGTDGLSDDVVGEGDVYKDVNSTGRLGKMAGLYSHFRPLQPEERIRHLAGSTRPTHLPESEDRLVSQIIDLESHELFSQLCTITNIVKVGPKRGLLLSCVNVGEGVIRVFRDWMSDRVEANERHIDNPEECNKRLLWSDTEKHVGLKFKVSKWEEAPAPILLPRDEEAPVFYKLQCEELVLRTTQLLLHIEESLTREVEHSSKAIVIGSWDY</sequence>
<organism evidence="2 3">
    <name type="scientific">Botryotinia fuckeliana (strain B05.10)</name>
    <name type="common">Noble rot fungus</name>
    <name type="synonym">Botrytis cinerea</name>
    <dbReference type="NCBI Taxonomy" id="332648"/>
    <lineage>
        <taxon>Eukaryota</taxon>
        <taxon>Fungi</taxon>
        <taxon>Dikarya</taxon>
        <taxon>Ascomycota</taxon>
        <taxon>Pezizomycotina</taxon>
        <taxon>Leotiomycetes</taxon>
        <taxon>Helotiales</taxon>
        <taxon>Sclerotiniaceae</taxon>
        <taxon>Botrytis</taxon>
    </lineage>
</organism>